<dbReference type="RefSeq" id="WP_183470581.1">
    <property type="nucleotide sequence ID" value="NZ_JACHVU010000008.1"/>
</dbReference>
<evidence type="ECO:0000313" key="2">
    <source>
        <dbReference type="Proteomes" id="UP000550501"/>
    </source>
</evidence>
<organism evidence="1 2">
    <name type="scientific">Mycolicibacterium iranicum</name>
    <name type="common">Mycobacterium iranicum</name>
    <dbReference type="NCBI Taxonomy" id="912594"/>
    <lineage>
        <taxon>Bacteria</taxon>
        <taxon>Bacillati</taxon>
        <taxon>Actinomycetota</taxon>
        <taxon>Actinomycetes</taxon>
        <taxon>Mycobacteriales</taxon>
        <taxon>Mycobacteriaceae</taxon>
        <taxon>Mycolicibacterium</taxon>
    </lineage>
</organism>
<name>A0A839QCC4_MYCIR</name>
<keyword evidence="2" id="KW-1185">Reference proteome</keyword>
<sequence>MIVGSPETFEEWFEKYGQTYEAAVIDNGGTPWPLDPEKRAATAAQLGLPPDTDPMELRRALWQRRNRKAA</sequence>
<reference evidence="1 2" key="1">
    <citation type="submission" date="2020-08" db="EMBL/GenBank/DDBJ databases">
        <title>The Agave Microbiome: Exploring the role of microbial communities in plant adaptations to desert environments.</title>
        <authorList>
            <person name="Partida-Martinez L.P."/>
        </authorList>
    </citation>
    <scope>NUCLEOTIDE SEQUENCE [LARGE SCALE GENOMIC DNA]</scope>
    <source>
        <strain evidence="1 2">AT2.18</strain>
    </source>
</reference>
<dbReference type="Proteomes" id="UP000550501">
    <property type="component" value="Unassembled WGS sequence"/>
</dbReference>
<gene>
    <name evidence="1" type="ORF">FHR72_003641</name>
</gene>
<proteinExistence type="predicted"/>
<comment type="caution">
    <text evidence="1">The sequence shown here is derived from an EMBL/GenBank/DDBJ whole genome shotgun (WGS) entry which is preliminary data.</text>
</comment>
<evidence type="ECO:0000313" key="1">
    <source>
        <dbReference type="EMBL" id="MBB2992145.1"/>
    </source>
</evidence>
<dbReference type="EMBL" id="JACHVU010000008">
    <property type="protein sequence ID" value="MBB2992145.1"/>
    <property type="molecule type" value="Genomic_DNA"/>
</dbReference>
<dbReference type="AlphaFoldDB" id="A0A839QCC4"/>
<protein>
    <submittedName>
        <fullName evidence="1">Uncharacterized protein</fullName>
    </submittedName>
</protein>
<accession>A0A839QCC4</accession>